<dbReference type="InterPro" id="IPR013984">
    <property type="entry name" value="Ald_Fedxn_OxRdtase_dom2"/>
</dbReference>
<evidence type="ECO:0000256" key="8">
    <source>
        <dbReference type="ARBA" id="ARBA00049934"/>
    </source>
</evidence>
<keyword evidence="6" id="KW-0408">Iron</keyword>
<dbReference type="EMBL" id="FQVB01000009">
    <property type="protein sequence ID" value="SHE98097.1"/>
    <property type="molecule type" value="Genomic_DNA"/>
</dbReference>
<keyword evidence="5" id="KW-0560">Oxidoreductase</keyword>
<feature type="domain" description="Aldehyde ferredoxin oxidoreductase N-terminal" evidence="9">
    <location>
        <begin position="3"/>
        <end position="205"/>
    </location>
</feature>
<dbReference type="Proteomes" id="UP000184076">
    <property type="component" value="Unassembled WGS sequence"/>
</dbReference>
<gene>
    <name evidence="10" type="ORF">SAMN02745206_01142</name>
</gene>
<evidence type="ECO:0000313" key="10">
    <source>
        <dbReference type="EMBL" id="SHE98097.1"/>
    </source>
</evidence>
<dbReference type="Pfam" id="PF01314">
    <property type="entry name" value="AFOR_C"/>
    <property type="match status" value="1"/>
</dbReference>
<evidence type="ECO:0000256" key="2">
    <source>
        <dbReference type="ARBA" id="ARBA00011032"/>
    </source>
</evidence>
<keyword evidence="3" id="KW-0004">4Fe-4S</keyword>
<comment type="cofactor">
    <cofactor evidence="8">
        <name>tungstopterin</name>
        <dbReference type="ChEBI" id="CHEBI:30402"/>
    </cofactor>
</comment>
<name>A0A1M4XX12_9BACT</name>
<comment type="similarity">
    <text evidence="2">Belongs to the AOR/FOR family.</text>
</comment>
<keyword evidence="7" id="KW-0411">Iron-sulfur</keyword>
<dbReference type="PANTHER" id="PTHR30038:SF0">
    <property type="entry name" value="TUNGSTEN-CONTAINING ALDEHYDE FERREDOXIN OXIDOREDUCTASE"/>
    <property type="match status" value="1"/>
</dbReference>
<dbReference type="OrthoDB" id="9763894at2"/>
<dbReference type="SMART" id="SM00790">
    <property type="entry name" value="AFOR_N"/>
    <property type="match status" value="1"/>
</dbReference>
<organism evidence="10 11">
    <name type="scientific">Desulfacinum infernum DSM 9756</name>
    <dbReference type="NCBI Taxonomy" id="1121391"/>
    <lineage>
        <taxon>Bacteria</taxon>
        <taxon>Pseudomonadati</taxon>
        <taxon>Thermodesulfobacteriota</taxon>
        <taxon>Syntrophobacteria</taxon>
        <taxon>Syntrophobacterales</taxon>
        <taxon>Syntrophobacteraceae</taxon>
        <taxon>Desulfacinum</taxon>
    </lineage>
</organism>
<reference evidence="11" key="1">
    <citation type="submission" date="2016-11" db="EMBL/GenBank/DDBJ databases">
        <authorList>
            <person name="Varghese N."/>
            <person name="Submissions S."/>
        </authorList>
    </citation>
    <scope>NUCLEOTIDE SEQUENCE [LARGE SCALE GENOMIC DNA]</scope>
    <source>
        <strain evidence="11">DSM 9756</strain>
    </source>
</reference>
<dbReference type="GO" id="GO:0051539">
    <property type="term" value="F:4 iron, 4 sulfur cluster binding"/>
    <property type="evidence" value="ECO:0007669"/>
    <property type="project" value="UniProtKB-KW"/>
</dbReference>
<dbReference type="STRING" id="1121391.SAMN02745206_01142"/>
<evidence type="ECO:0000256" key="6">
    <source>
        <dbReference type="ARBA" id="ARBA00023004"/>
    </source>
</evidence>
<protein>
    <submittedName>
        <fullName evidence="10">Aldehyde:ferredoxin oxidoreductase</fullName>
    </submittedName>
</protein>
<evidence type="ECO:0000256" key="1">
    <source>
        <dbReference type="ARBA" id="ARBA00001966"/>
    </source>
</evidence>
<dbReference type="InterPro" id="IPR013985">
    <property type="entry name" value="Ald_Fedxn_OxRdtase_dom3"/>
</dbReference>
<evidence type="ECO:0000256" key="7">
    <source>
        <dbReference type="ARBA" id="ARBA00023014"/>
    </source>
</evidence>
<dbReference type="InterPro" id="IPR036021">
    <property type="entry name" value="Tungsten_al_ferr_oxy-like_C"/>
</dbReference>
<keyword evidence="4" id="KW-0479">Metal-binding</keyword>
<sequence length="609" mass="66312">MGWMGKILRVNLTEGATAVEELDRQKAVDYVGGRGLGTRFLLDEVDPTCDPLSPENKLIFLTGPLTGTGTPTGARYMVMTKSPLTGALTCSNAGGQFPTMLKKAGFDGIIFEGRAEKPVYLWVEEGRAELRSAEHLWGRDTHETDRMLREETRKEARTAVIGPAGERGVLFASIMNDKDRAAGRSGVGAVMGSKNLKGVAVFGTQKVPIHDPEGFKKVVKEIMAGFKEQTKDGPPPLRIYGTPITSTGTQNVGAYPTRNFQQGTFEHWQDIGGEALTEKYLVRAKACFSCPIACGRVTRVAEGPFQGEGEGPEYETVYALGSNCGVRDLAAVIKANYICNEMGMDTITMGATIACAMEMFEKGILDEKTVGRPLPFGDAEAMVDMVRKTAAREGFGNDLALGSLRLAAKYGCPELAMVSKGQEFAGYEPRAEKGMGLAYATSPIGASHMRGDPAYIEIIGVPMLVDPLSWEDKPQIVKDWQDVFALIDSAGLCVFFTVRNLVSKTKDIRPVRILELLNTATGAGYTMESLMTAAERIINAERIFLNKAGLDAKDDTLPPRMTREPMPTGPAKGHVCELDKMLPIYYRLREWDENGRPTPALLRRLGLAD</sequence>
<dbReference type="SUPFAM" id="SSF48310">
    <property type="entry name" value="Aldehyde ferredoxin oxidoreductase, C-terminal domains"/>
    <property type="match status" value="1"/>
</dbReference>
<dbReference type="SUPFAM" id="SSF56228">
    <property type="entry name" value="Aldehyde ferredoxin oxidoreductase, N-terminal domain"/>
    <property type="match status" value="1"/>
</dbReference>
<evidence type="ECO:0000256" key="5">
    <source>
        <dbReference type="ARBA" id="ARBA00023002"/>
    </source>
</evidence>
<proteinExistence type="inferred from homology"/>
<dbReference type="InterPro" id="IPR036503">
    <property type="entry name" value="Ald_Fedxn_OxRdtase_N_sf"/>
</dbReference>
<dbReference type="GO" id="GO:0016625">
    <property type="term" value="F:oxidoreductase activity, acting on the aldehyde or oxo group of donors, iron-sulfur protein as acceptor"/>
    <property type="evidence" value="ECO:0007669"/>
    <property type="project" value="InterPro"/>
</dbReference>
<dbReference type="RefSeq" id="WP_073037802.1">
    <property type="nucleotide sequence ID" value="NZ_FQVB01000009.1"/>
</dbReference>
<evidence type="ECO:0000259" key="9">
    <source>
        <dbReference type="SMART" id="SM00790"/>
    </source>
</evidence>
<dbReference type="InterPro" id="IPR001203">
    <property type="entry name" value="OxRdtase_Ald_Fedxn_C"/>
</dbReference>
<dbReference type="InterPro" id="IPR051919">
    <property type="entry name" value="W-dependent_AOR"/>
</dbReference>
<dbReference type="PANTHER" id="PTHR30038">
    <property type="entry name" value="ALDEHYDE FERREDOXIN OXIDOREDUCTASE"/>
    <property type="match status" value="1"/>
</dbReference>
<dbReference type="Gene3D" id="3.60.9.10">
    <property type="entry name" value="Aldehyde ferredoxin oxidoreductase, N-terminal domain"/>
    <property type="match status" value="1"/>
</dbReference>
<comment type="cofactor">
    <cofactor evidence="1">
        <name>[4Fe-4S] cluster</name>
        <dbReference type="ChEBI" id="CHEBI:49883"/>
    </cofactor>
</comment>
<evidence type="ECO:0000256" key="3">
    <source>
        <dbReference type="ARBA" id="ARBA00022485"/>
    </source>
</evidence>
<dbReference type="Gene3D" id="1.10.599.10">
    <property type="entry name" value="Aldehyde Ferredoxin Oxidoreductase Protein, subunit A, domain 3"/>
    <property type="match status" value="1"/>
</dbReference>
<dbReference type="AlphaFoldDB" id="A0A1M4XX12"/>
<dbReference type="Gene3D" id="1.10.569.10">
    <property type="entry name" value="Aldehyde Ferredoxin Oxidoreductase Protein, subunit A, domain 2"/>
    <property type="match status" value="1"/>
</dbReference>
<evidence type="ECO:0000256" key="4">
    <source>
        <dbReference type="ARBA" id="ARBA00022723"/>
    </source>
</evidence>
<accession>A0A1M4XX12</accession>
<dbReference type="GO" id="GO:0009055">
    <property type="term" value="F:electron transfer activity"/>
    <property type="evidence" value="ECO:0007669"/>
    <property type="project" value="InterPro"/>
</dbReference>
<dbReference type="GO" id="GO:0046872">
    <property type="term" value="F:metal ion binding"/>
    <property type="evidence" value="ECO:0007669"/>
    <property type="project" value="UniProtKB-KW"/>
</dbReference>
<dbReference type="InterPro" id="IPR013983">
    <property type="entry name" value="Ald_Fedxn_OxRdtase_N"/>
</dbReference>
<evidence type="ECO:0000313" key="11">
    <source>
        <dbReference type="Proteomes" id="UP000184076"/>
    </source>
</evidence>
<dbReference type="Pfam" id="PF02730">
    <property type="entry name" value="AFOR_N"/>
    <property type="match status" value="1"/>
</dbReference>
<keyword evidence="11" id="KW-1185">Reference proteome</keyword>